<dbReference type="KEGG" id="mbac:BN1209_0059"/>
<proteinExistence type="predicted"/>
<sequence>MTNRRARNYEWATVACEGASYDVCICMVFEQIDEIRPVDSEINIIELMDRKSIEWMYEKAMEEINANLNAPHFKDMSQLSYLIDEGIEGPVLDDKAA</sequence>
<evidence type="ECO:0000313" key="1">
    <source>
        <dbReference type="EMBL" id="CEN55117.1"/>
    </source>
</evidence>
<name>A0A0B7IVM7_9PROT</name>
<keyword evidence="2" id="KW-1185">Reference proteome</keyword>
<dbReference type="Proteomes" id="UP000056322">
    <property type="component" value="Chromosome 1"/>
</dbReference>
<accession>A0A0B7IVM7</accession>
<protein>
    <submittedName>
        <fullName evidence="1">Uncharacterized protein</fullName>
    </submittedName>
</protein>
<dbReference type="HOGENOM" id="CLU_2343455_0_0_4"/>
<evidence type="ECO:0000313" key="2">
    <source>
        <dbReference type="Proteomes" id="UP000056322"/>
    </source>
</evidence>
<reference evidence="2" key="1">
    <citation type="submission" date="2014-12" db="EMBL/GenBank/DDBJ databases">
        <authorList>
            <person name="Salcher M.M."/>
        </authorList>
    </citation>
    <scope>NUCLEOTIDE SEQUENCE [LARGE SCALE GENOMIC DNA]</scope>
    <source>
        <strain evidence="2">MMS-10A-171</strain>
    </source>
</reference>
<dbReference type="STRING" id="1581680.BN1209_0059"/>
<dbReference type="EMBL" id="LN794158">
    <property type="protein sequence ID" value="CEN55117.1"/>
    <property type="molecule type" value="Genomic_DNA"/>
</dbReference>
<dbReference type="AlphaFoldDB" id="A0A0B7IVM7"/>
<dbReference type="RefSeq" id="WP_045750453.1">
    <property type="nucleotide sequence ID" value="NZ_LN794158.1"/>
</dbReference>
<organism evidence="1 2">
    <name type="scientific">Candidatus Methylopumilus turicensis</name>
    <dbReference type="NCBI Taxonomy" id="1581680"/>
    <lineage>
        <taxon>Bacteria</taxon>
        <taxon>Pseudomonadati</taxon>
        <taxon>Pseudomonadota</taxon>
        <taxon>Betaproteobacteria</taxon>
        <taxon>Nitrosomonadales</taxon>
        <taxon>Methylophilaceae</taxon>
        <taxon>Candidatus Methylopumilus</taxon>
    </lineage>
</organism>
<gene>
    <name evidence="1" type="ORF">BN1209_0059</name>
</gene>